<keyword evidence="7" id="KW-0675">Receptor</keyword>
<comment type="subcellular location">
    <subcellularLocation>
        <location evidence="1">Cell outer membrane</location>
        <topology evidence="1">Multi-pass membrane protein</topology>
    </subcellularLocation>
</comment>
<gene>
    <name evidence="7" type="ORF">EZS27_006522</name>
</gene>
<protein>
    <submittedName>
        <fullName evidence="7">TonB-dependent receptor SusC</fullName>
    </submittedName>
</protein>
<feature type="domain" description="TonB-dependent receptor plug" evidence="6">
    <location>
        <begin position="125"/>
        <end position="227"/>
    </location>
</feature>
<dbReference type="Pfam" id="PF13715">
    <property type="entry name" value="CarbopepD_reg_2"/>
    <property type="match status" value="1"/>
</dbReference>
<dbReference type="Gene3D" id="2.170.130.10">
    <property type="entry name" value="TonB-dependent receptor, plug domain"/>
    <property type="match status" value="1"/>
</dbReference>
<dbReference type="Pfam" id="PF07715">
    <property type="entry name" value="Plug"/>
    <property type="match status" value="1"/>
</dbReference>
<dbReference type="InterPro" id="IPR008969">
    <property type="entry name" value="CarboxyPept-like_regulatory"/>
</dbReference>
<dbReference type="Gene3D" id="2.60.40.1120">
    <property type="entry name" value="Carboxypeptidase-like, regulatory domain"/>
    <property type="match status" value="1"/>
</dbReference>
<comment type="caution">
    <text evidence="7">The sequence shown here is derived from an EMBL/GenBank/DDBJ whole genome shotgun (WGS) entry which is preliminary data.</text>
</comment>
<evidence type="ECO:0000256" key="1">
    <source>
        <dbReference type="ARBA" id="ARBA00004571"/>
    </source>
</evidence>
<dbReference type="InterPro" id="IPR039426">
    <property type="entry name" value="TonB-dep_rcpt-like"/>
</dbReference>
<keyword evidence="3" id="KW-0812">Transmembrane</keyword>
<name>A0A5J4SL11_9ZZZZ</name>
<dbReference type="EMBL" id="SNRY01000149">
    <property type="protein sequence ID" value="KAA6345930.1"/>
    <property type="molecule type" value="Genomic_DNA"/>
</dbReference>
<dbReference type="InterPro" id="IPR023997">
    <property type="entry name" value="TonB-dep_OMP_SusC/RagA_CS"/>
</dbReference>
<evidence type="ECO:0000256" key="2">
    <source>
        <dbReference type="ARBA" id="ARBA00022448"/>
    </source>
</evidence>
<reference evidence="7" key="1">
    <citation type="submission" date="2019-03" db="EMBL/GenBank/DDBJ databases">
        <title>Single cell metagenomics reveals metabolic interactions within the superorganism composed of flagellate Streblomastix strix and complex community of Bacteroidetes bacteria on its surface.</title>
        <authorList>
            <person name="Treitli S.C."/>
            <person name="Kolisko M."/>
            <person name="Husnik F."/>
            <person name="Keeling P."/>
            <person name="Hampl V."/>
        </authorList>
    </citation>
    <scope>NUCLEOTIDE SEQUENCE</scope>
    <source>
        <strain evidence="7">STM</strain>
    </source>
</reference>
<evidence type="ECO:0000256" key="3">
    <source>
        <dbReference type="ARBA" id="ARBA00022692"/>
    </source>
</evidence>
<dbReference type="SUPFAM" id="SSF49464">
    <property type="entry name" value="Carboxypeptidase regulatory domain-like"/>
    <property type="match status" value="1"/>
</dbReference>
<keyword evidence="2" id="KW-0813">Transport</keyword>
<evidence type="ECO:0000256" key="4">
    <source>
        <dbReference type="ARBA" id="ARBA00023136"/>
    </source>
</evidence>
<keyword evidence="4" id="KW-0472">Membrane</keyword>
<sequence>MLILGICLFFLISSIPMYAVSPYSLETTQQSRRVSGTVVDQSGEPIIGANVLEKGTTNGVITDIDGNFAINASANATLEISFIGYITESVKVTGSQPVRVALKEDAQSLEEVVVVGYGVQKKKLITGATVQVGGDNLTKLSTSSALSGLQSQTPGVNITQNSGQPGAGFKVIIRGMGTVGDYAPLYVIDGVSGGDINNLNTSDIESVDVLKDAASAAIYGSRAANGVILVTTKQGKAGKTQVTYDGYYGVQNIYKMPSMLNAKQYMTIQDETIFNERGEVYDWSKQIPQYLLDKINDGSWQGTNWLDAIRNVDAPTQNHGINLTGGNDNSRFSLGFSYAGQEGTLGKPVAADNDRYTARINTEHVILKTKGVDVIKLGENLTYVHSTSNGISTGNQFGNDVHFAIRATPLLPIYNQEGGYYSQDDKSAEGWNLQGSIGNPIYDMALGDRGLNKSVNYSLNANAYLEIQPIKDLKLRSTFGFNQYAWTYRSYNGIRNVSTTTSITQDQVNQSGGSGHGISWENTLQYVFRINQEHAFDALVGQSLQMSGWGEQLNANGKNSIFPGSFEHAYLVNTKPSSLDELGIGGSPNGKYRSASFFGRVNYNYKETYLFTGILRADASSNFARSHRWGYFPSLSAGWVLTNESFMESANASGIDFLKLRVSWGQNGNERISAFQYLATIAMDNRNAYYFGESKESPTTGAYADILPNPDVSWEISEQINLGVDARFLNQRLGLAFDLYQKTTKDWLVTAPQLATFGTGAPYINGGDIRNQGIELALNWNDRIGNFSYGVNLNLDFTKNEVTKLANSEGILHGPSNVLSQGTTEMYRAEVGKPIGYFWGYKTEGVFQNQAQIDNYRANGIGVLETAQPGDLIFSDTNKDGGINDSDKVMLGKPHPDWTGGLSFTLGYKGFDFSTTTYGNFGMQLAKSYRAFADSPLQNYTTDIFGRWHGEGTSNKLPRLTSGSHSNWQNISDIYFEDGDFVKISNVTLGYDFKKLLPRLPFGQTRLYVTAQNLYTFTGYSGMDPEVGYGGGNNWGGGIDLGYYPSARTYLIGVNLKF</sequence>
<dbReference type="InterPro" id="IPR036942">
    <property type="entry name" value="Beta-barrel_TonB_sf"/>
</dbReference>
<evidence type="ECO:0000313" key="7">
    <source>
        <dbReference type="EMBL" id="KAA6345930.1"/>
    </source>
</evidence>
<dbReference type="SUPFAM" id="SSF56935">
    <property type="entry name" value="Porins"/>
    <property type="match status" value="1"/>
</dbReference>
<dbReference type="GO" id="GO:0009279">
    <property type="term" value="C:cell outer membrane"/>
    <property type="evidence" value="ECO:0007669"/>
    <property type="project" value="UniProtKB-SubCell"/>
</dbReference>
<evidence type="ECO:0000259" key="6">
    <source>
        <dbReference type="Pfam" id="PF07715"/>
    </source>
</evidence>
<accession>A0A5J4SL11</accession>
<dbReference type="Gene3D" id="2.40.170.20">
    <property type="entry name" value="TonB-dependent receptor, beta-barrel domain"/>
    <property type="match status" value="1"/>
</dbReference>
<dbReference type="InterPro" id="IPR012910">
    <property type="entry name" value="Plug_dom"/>
</dbReference>
<dbReference type="FunFam" id="2.60.40.1120:FF:000003">
    <property type="entry name" value="Outer membrane protein Omp121"/>
    <property type="match status" value="1"/>
</dbReference>
<evidence type="ECO:0000256" key="5">
    <source>
        <dbReference type="ARBA" id="ARBA00023237"/>
    </source>
</evidence>
<proteinExistence type="predicted"/>
<dbReference type="InterPro" id="IPR037066">
    <property type="entry name" value="Plug_dom_sf"/>
</dbReference>
<dbReference type="InterPro" id="IPR023996">
    <property type="entry name" value="TonB-dep_OMP_SusC/RagA"/>
</dbReference>
<dbReference type="AlphaFoldDB" id="A0A5J4SL11"/>
<dbReference type="PROSITE" id="PS52016">
    <property type="entry name" value="TONB_DEPENDENT_REC_3"/>
    <property type="match status" value="1"/>
</dbReference>
<dbReference type="NCBIfam" id="TIGR04056">
    <property type="entry name" value="OMP_RagA_SusC"/>
    <property type="match status" value="1"/>
</dbReference>
<keyword evidence="5" id="KW-0998">Cell outer membrane</keyword>
<dbReference type="NCBIfam" id="TIGR04057">
    <property type="entry name" value="SusC_RagA_signa"/>
    <property type="match status" value="1"/>
</dbReference>
<organism evidence="7">
    <name type="scientific">termite gut metagenome</name>
    <dbReference type="NCBI Taxonomy" id="433724"/>
    <lineage>
        <taxon>unclassified sequences</taxon>
        <taxon>metagenomes</taxon>
        <taxon>organismal metagenomes</taxon>
    </lineage>
</organism>